<feature type="coiled-coil region" evidence="2">
    <location>
        <begin position="145"/>
        <end position="179"/>
    </location>
</feature>
<dbReference type="SMART" id="SM00338">
    <property type="entry name" value="BRLZ"/>
    <property type="match status" value="1"/>
</dbReference>
<evidence type="ECO:0000313" key="6">
    <source>
        <dbReference type="Proteomes" id="UP000314983"/>
    </source>
</evidence>
<dbReference type="InterPro" id="IPR046347">
    <property type="entry name" value="bZIP_sf"/>
</dbReference>
<evidence type="ECO:0000313" key="5">
    <source>
        <dbReference type="Ensembl" id="ENSEEEP00000050488.1"/>
    </source>
</evidence>
<dbReference type="GO" id="GO:0000978">
    <property type="term" value="F:RNA polymerase II cis-regulatory region sequence-specific DNA binding"/>
    <property type="evidence" value="ECO:0007669"/>
    <property type="project" value="TreeGrafter"/>
</dbReference>
<evidence type="ECO:0000256" key="1">
    <source>
        <dbReference type="ARBA" id="ARBA00006951"/>
    </source>
</evidence>
<dbReference type="GO" id="GO:0000981">
    <property type="term" value="F:DNA-binding transcription factor activity, RNA polymerase II-specific"/>
    <property type="evidence" value="ECO:0007669"/>
    <property type="project" value="TreeGrafter"/>
</dbReference>
<feature type="compositionally biased region" description="Low complexity" evidence="3">
    <location>
        <begin position="1"/>
        <end position="15"/>
    </location>
</feature>
<protein>
    <recommendedName>
        <fullName evidence="4">BZIP domain-containing protein</fullName>
    </recommendedName>
</protein>
<dbReference type="Proteomes" id="UP000314983">
    <property type="component" value="Chromosome 10"/>
</dbReference>
<dbReference type="RefSeq" id="XP_026858795.1">
    <property type="nucleotide sequence ID" value="XM_027002994.2"/>
</dbReference>
<dbReference type="GO" id="GO:0030099">
    <property type="term" value="P:myeloid cell differentiation"/>
    <property type="evidence" value="ECO:0007669"/>
    <property type="project" value="TreeGrafter"/>
</dbReference>
<dbReference type="PANTHER" id="PTHR23334:SF62">
    <property type="entry name" value="CCAAT_ENHANCER BINDING PROTEIN (C_EBP) 1"/>
    <property type="match status" value="1"/>
</dbReference>
<dbReference type="GeneID" id="113572994"/>
<dbReference type="KEGG" id="eee:113572994"/>
<dbReference type="CDD" id="cd14693">
    <property type="entry name" value="bZIP_CEBP"/>
    <property type="match status" value="1"/>
</dbReference>
<keyword evidence="2" id="KW-0175">Coiled coil</keyword>
<dbReference type="PROSITE" id="PS50217">
    <property type="entry name" value="BZIP"/>
    <property type="match status" value="1"/>
</dbReference>
<dbReference type="CTD" id="114453"/>
<reference evidence="5" key="3">
    <citation type="submission" date="2020-05" db="EMBL/GenBank/DDBJ databases">
        <title>Electrophorus electricus (electric eel) genome, fEleEle1, primary haplotype.</title>
        <authorList>
            <person name="Myers G."/>
            <person name="Meyer A."/>
            <person name="Fedrigo O."/>
            <person name="Formenti G."/>
            <person name="Rhie A."/>
            <person name="Tracey A."/>
            <person name="Sims Y."/>
            <person name="Jarvis E.D."/>
        </authorList>
    </citation>
    <scope>NUCLEOTIDE SEQUENCE [LARGE SCALE GENOMIC DNA]</scope>
</reference>
<dbReference type="OrthoDB" id="10032067at2759"/>
<evidence type="ECO:0000256" key="3">
    <source>
        <dbReference type="SAM" id="MobiDB-lite"/>
    </source>
</evidence>
<dbReference type="InterPro" id="IPR031106">
    <property type="entry name" value="C/EBP"/>
</dbReference>
<dbReference type="InterPro" id="IPR004827">
    <property type="entry name" value="bZIP"/>
</dbReference>
<feature type="region of interest" description="Disordered" evidence="3">
    <location>
        <begin position="1"/>
        <end position="27"/>
    </location>
</feature>
<comment type="similarity">
    <text evidence="1">Belongs to the bZIP family. C/EBP subfamily.</text>
</comment>
<reference evidence="6" key="2">
    <citation type="journal article" date="2017" name="Sci. Adv.">
        <title>A tail of two voltages: Proteomic comparison of the three electric organs of the electric eel.</title>
        <authorList>
            <person name="Traeger L.L."/>
            <person name="Sabat G."/>
            <person name="Barrett-Wilt G.A."/>
            <person name="Wells G.B."/>
            <person name="Sussman M.R."/>
        </authorList>
    </citation>
    <scope>NUCLEOTIDE SEQUENCE [LARGE SCALE GENOMIC DNA]</scope>
</reference>
<dbReference type="Gene3D" id="1.20.5.170">
    <property type="match status" value="1"/>
</dbReference>
<dbReference type="OMA" id="QMDMISY"/>
<reference evidence="6" key="1">
    <citation type="journal article" date="2014" name="Science">
        <title>Nonhuman genetics. Genomic basis for the convergent evolution of electric organs.</title>
        <authorList>
            <person name="Gallant J.R."/>
            <person name="Traeger L.L."/>
            <person name="Volkening J.D."/>
            <person name="Moffett H."/>
            <person name="Chen P.H."/>
            <person name="Novina C.D."/>
            <person name="Phillips G.N.Jr."/>
            <person name="Anand R."/>
            <person name="Wells G.B."/>
            <person name="Pinch M."/>
            <person name="Guth R."/>
            <person name="Unguez G.A."/>
            <person name="Albert J.S."/>
            <person name="Zakon H.H."/>
            <person name="Samanta M.P."/>
            <person name="Sussman M.R."/>
        </authorList>
    </citation>
    <scope>NUCLEOTIDE SEQUENCE [LARGE SCALE GENOMIC DNA]</scope>
</reference>
<organism evidence="5 6">
    <name type="scientific">Electrophorus electricus</name>
    <name type="common">Electric eel</name>
    <name type="synonym">Gymnotus electricus</name>
    <dbReference type="NCBI Taxonomy" id="8005"/>
    <lineage>
        <taxon>Eukaryota</taxon>
        <taxon>Metazoa</taxon>
        <taxon>Chordata</taxon>
        <taxon>Craniata</taxon>
        <taxon>Vertebrata</taxon>
        <taxon>Euteleostomi</taxon>
        <taxon>Actinopterygii</taxon>
        <taxon>Neopterygii</taxon>
        <taxon>Teleostei</taxon>
        <taxon>Ostariophysi</taxon>
        <taxon>Gymnotiformes</taxon>
        <taxon>Gymnotoidei</taxon>
        <taxon>Gymnotidae</taxon>
        <taxon>Electrophorus</taxon>
    </lineage>
</organism>
<dbReference type="Pfam" id="PF07716">
    <property type="entry name" value="bZIP_2"/>
    <property type="match status" value="1"/>
</dbReference>
<dbReference type="GeneTree" id="ENSGT00940000167861"/>
<reference evidence="5" key="4">
    <citation type="submission" date="2025-08" db="UniProtKB">
        <authorList>
            <consortium name="Ensembl"/>
        </authorList>
    </citation>
    <scope>IDENTIFICATION</scope>
</reference>
<proteinExistence type="inferred from homology"/>
<dbReference type="Ensembl" id="ENSEEET00000051042.2">
    <property type="protein sequence ID" value="ENSEEEP00000050488.1"/>
    <property type="gene ID" value="ENSEEEG00000023739.2"/>
</dbReference>
<sequence>MSISHSNSSSLVFSSHNPTSVDNSLDLPPDLTTASLAGHMTHMNAGHYGQAMGAQGNGLPHTADNRNGEPAMGLAYLPYSSCLTSTTSERPAQHSHIVQQEFSQFLLPPPPSTLRQPGPKRGLSKDSVEYRLRRERNNIAVRKSRDKARRRIQLTQQRALQLQEENHRLQLHIEQLSHELDTLRHYLSQRHLQSKVDGIGVGENS</sequence>
<accession>A0A4W4HPP1</accession>
<keyword evidence="6" id="KW-1185">Reference proteome</keyword>
<reference evidence="5" key="5">
    <citation type="submission" date="2025-09" db="UniProtKB">
        <authorList>
            <consortium name="Ensembl"/>
        </authorList>
    </citation>
    <scope>IDENTIFICATION</scope>
</reference>
<dbReference type="SUPFAM" id="SSF57959">
    <property type="entry name" value="Leucine zipper domain"/>
    <property type="match status" value="1"/>
</dbReference>
<dbReference type="PANTHER" id="PTHR23334">
    <property type="entry name" value="CCAAT/ENHANCER BINDING PROTEIN"/>
    <property type="match status" value="1"/>
</dbReference>
<dbReference type="STRING" id="8005.ENSEEEP00000050488"/>
<feature type="domain" description="BZIP" evidence="4">
    <location>
        <begin position="127"/>
        <end position="190"/>
    </location>
</feature>
<name>A0A4W4HPP1_ELEEL</name>
<gene>
    <name evidence="5" type="primary">cebp1</name>
</gene>
<evidence type="ECO:0000259" key="4">
    <source>
        <dbReference type="PROSITE" id="PS50217"/>
    </source>
</evidence>
<evidence type="ECO:0000256" key="2">
    <source>
        <dbReference type="SAM" id="Coils"/>
    </source>
</evidence>
<dbReference type="GO" id="GO:0006351">
    <property type="term" value="P:DNA-templated transcription"/>
    <property type="evidence" value="ECO:0007669"/>
    <property type="project" value="InterPro"/>
</dbReference>
<dbReference type="AlphaFoldDB" id="A0A4W4HPP1"/>